<reference evidence="2 3" key="1">
    <citation type="submission" date="2020-08" db="EMBL/GenBank/DDBJ databases">
        <title>Sequencing the genomes of 1000 actinobacteria strains.</title>
        <authorList>
            <person name="Klenk H.-P."/>
        </authorList>
    </citation>
    <scope>NUCLEOTIDE SEQUENCE [LARGE SCALE GENOMIC DNA]</scope>
    <source>
        <strain evidence="2 3">DSM 45584</strain>
    </source>
</reference>
<comment type="caution">
    <text evidence="2">The sequence shown here is derived from an EMBL/GenBank/DDBJ whole genome shotgun (WGS) entry which is preliminary data.</text>
</comment>
<gene>
    <name evidence="2" type="ORF">BJ970_005993</name>
</gene>
<evidence type="ECO:0000313" key="3">
    <source>
        <dbReference type="Proteomes" id="UP000584374"/>
    </source>
</evidence>
<keyword evidence="3" id="KW-1185">Reference proteome</keyword>
<keyword evidence="1" id="KW-0472">Membrane</keyword>
<dbReference type="Proteomes" id="UP000584374">
    <property type="component" value="Unassembled WGS sequence"/>
</dbReference>
<evidence type="ECO:0000313" key="2">
    <source>
        <dbReference type="EMBL" id="MBB5158394.1"/>
    </source>
</evidence>
<keyword evidence="1" id="KW-0812">Transmembrane</keyword>
<keyword evidence="1" id="KW-1133">Transmembrane helix</keyword>
<feature type="transmembrane region" description="Helical" evidence="1">
    <location>
        <begin position="50"/>
        <end position="74"/>
    </location>
</feature>
<protein>
    <submittedName>
        <fullName evidence="2">Uncharacterized protein</fullName>
    </submittedName>
</protein>
<sequence length="218" mass="23244">MADGLLAGAQHSVPAGQAVLDYLLSVLNLVVAAALWWSGRRDLSTRLLTIALVATAGAVNPQAHASVAAVQAAFDVNISWWHVLLLHGVGGVAYALALVLFPTGRWDRIGPTSWLARVAVGVAVAGVLGLLALSTADYPHTISFVIFFGVLVPIVGFVVQRHHSRAGPTPEMRRESRLLCTALAVALIPCCSPITAWPRRCRPSSARSPLWCFGWTRT</sequence>
<feature type="transmembrane region" description="Helical" evidence="1">
    <location>
        <begin position="80"/>
        <end position="102"/>
    </location>
</feature>
<feature type="transmembrane region" description="Helical" evidence="1">
    <location>
        <begin position="140"/>
        <end position="158"/>
    </location>
</feature>
<accession>A0A840QCD1</accession>
<feature type="transmembrane region" description="Helical" evidence="1">
    <location>
        <begin position="20"/>
        <end position="38"/>
    </location>
</feature>
<dbReference type="EMBL" id="JACHIW010000002">
    <property type="protein sequence ID" value="MBB5158394.1"/>
    <property type="molecule type" value="Genomic_DNA"/>
</dbReference>
<proteinExistence type="predicted"/>
<feature type="transmembrane region" description="Helical" evidence="1">
    <location>
        <begin position="114"/>
        <end position="134"/>
    </location>
</feature>
<evidence type="ECO:0000256" key="1">
    <source>
        <dbReference type="SAM" id="Phobius"/>
    </source>
</evidence>
<organism evidence="2 3">
    <name type="scientific">Saccharopolyspora phatthalungensis</name>
    <dbReference type="NCBI Taxonomy" id="664693"/>
    <lineage>
        <taxon>Bacteria</taxon>
        <taxon>Bacillati</taxon>
        <taxon>Actinomycetota</taxon>
        <taxon>Actinomycetes</taxon>
        <taxon>Pseudonocardiales</taxon>
        <taxon>Pseudonocardiaceae</taxon>
        <taxon>Saccharopolyspora</taxon>
    </lineage>
</organism>
<dbReference type="RefSeq" id="WP_184730136.1">
    <property type="nucleotide sequence ID" value="NZ_JACHIW010000002.1"/>
</dbReference>
<dbReference type="AlphaFoldDB" id="A0A840QCD1"/>
<name>A0A840QCD1_9PSEU</name>